<dbReference type="Gene3D" id="3.10.20.90">
    <property type="entry name" value="Phosphatidylinositol 3-kinase Catalytic Subunit, Chain A, domain 1"/>
    <property type="match status" value="1"/>
</dbReference>
<name>A0AAF5CZU0_STRER</name>
<dbReference type="CDD" id="cd14473">
    <property type="entry name" value="FERM_B-lobe"/>
    <property type="match status" value="1"/>
</dbReference>
<keyword evidence="2" id="KW-0812">Transmembrane</keyword>
<evidence type="ECO:0000259" key="3">
    <source>
        <dbReference type="PROSITE" id="PS50020"/>
    </source>
</evidence>
<proteinExistence type="predicted"/>
<organism evidence="6 7">
    <name type="scientific">Strongyloides stercoralis</name>
    <name type="common">Threadworm</name>
    <dbReference type="NCBI Taxonomy" id="6248"/>
    <lineage>
        <taxon>Eukaryota</taxon>
        <taxon>Metazoa</taxon>
        <taxon>Ecdysozoa</taxon>
        <taxon>Nematoda</taxon>
        <taxon>Chromadorea</taxon>
        <taxon>Rhabditida</taxon>
        <taxon>Tylenchina</taxon>
        <taxon>Panagrolaimomorpha</taxon>
        <taxon>Strongyloidoidea</taxon>
        <taxon>Strongyloididae</taxon>
        <taxon>Strongyloides</taxon>
    </lineage>
</organism>
<dbReference type="SMART" id="SM00295">
    <property type="entry name" value="B41"/>
    <property type="match status" value="1"/>
</dbReference>
<dbReference type="InterPro" id="IPR001202">
    <property type="entry name" value="WW_dom"/>
</dbReference>
<dbReference type="WBParaSite" id="TCONS_00003800.p1">
    <property type="protein sequence ID" value="TCONS_00003800.p1"/>
    <property type="gene ID" value="XLOC_000373"/>
</dbReference>
<dbReference type="SUPFAM" id="SSF51045">
    <property type="entry name" value="WW domain"/>
    <property type="match status" value="1"/>
</dbReference>
<dbReference type="AlphaFoldDB" id="A0AAF5CZU0"/>
<dbReference type="SUPFAM" id="SSF54236">
    <property type="entry name" value="Ubiquitin-like"/>
    <property type="match status" value="1"/>
</dbReference>
<evidence type="ECO:0000313" key="6">
    <source>
        <dbReference type="Proteomes" id="UP000035681"/>
    </source>
</evidence>
<evidence type="ECO:0000259" key="4">
    <source>
        <dbReference type="PROSITE" id="PS50057"/>
    </source>
</evidence>
<dbReference type="InterPro" id="IPR036020">
    <property type="entry name" value="WW_dom_sf"/>
</dbReference>
<dbReference type="SUPFAM" id="SSF50156">
    <property type="entry name" value="PDZ domain-like"/>
    <property type="match status" value="1"/>
</dbReference>
<accession>A0AAF5CZU0</accession>
<feature type="transmembrane region" description="Helical" evidence="2">
    <location>
        <begin position="12"/>
        <end position="32"/>
    </location>
</feature>
<feature type="region of interest" description="Disordered" evidence="1">
    <location>
        <begin position="169"/>
        <end position="198"/>
    </location>
</feature>
<dbReference type="Pfam" id="PF00373">
    <property type="entry name" value="FERM_M"/>
    <property type="match status" value="1"/>
</dbReference>
<dbReference type="InterPro" id="IPR036034">
    <property type="entry name" value="PDZ_sf"/>
</dbReference>
<dbReference type="PROSITE" id="PS50106">
    <property type="entry name" value="PDZ"/>
    <property type="match status" value="1"/>
</dbReference>
<dbReference type="Gene3D" id="1.20.80.10">
    <property type="match status" value="1"/>
</dbReference>
<feature type="region of interest" description="Disordered" evidence="1">
    <location>
        <begin position="848"/>
        <end position="874"/>
    </location>
</feature>
<evidence type="ECO:0000259" key="5">
    <source>
        <dbReference type="PROSITE" id="PS50106"/>
    </source>
</evidence>
<dbReference type="SMART" id="SM00228">
    <property type="entry name" value="PDZ"/>
    <property type="match status" value="1"/>
</dbReference>
<dbReference type="PANTHER" id="PTHR46221:SF3">
    <property type="entry name" value="FERM AND PDZ DOMAIN-CONTAINING PROTEIN 4"/>
    <property type="match status" value="1"/>
</dbReference>
<dbReference type="InterPro" id="IPR000299">
    <property type="entry name" value="FERM_domain"/>
</dbReference>
<keyword evidence="2" id="KW-0472">Membrane</keyword>
<dbReference type="Pfam" id="PF00595">
    <property type="entry name" value="PDZ"/>
    <property type="match status" value="1"/>
</dbReference>
<evidence type="ECO:0000256" key="2">
    <source>
        <dbReference type="SAM" id="Phobius"/>
    </source>
</evidence>
<dbReference type="Gene3D" id="2.30.42.10">
    <property type="match status" value="1"/>
</dbReference>
<protein>
    <submittedName>
        <fullName evidence="7">FERM domain-containing protein</fullName>
    </submittedName>
</protein>
<keyword evidence="6" id="KW-1185">Reference proteome</keyword>
<dbReference type="SUPFAM" id="SSF47031">
    <property type="entry name" value="Second domain of FERM"/>
    <property type="match status" value="1"/>
</dbReference>
<feature type="domain" description="WW" evidence="3">
    <location>
        <begin position="56"/>
        <end position="77"/>
    </location>
</feature>
<dbReference type="InterPro" id="IPR029071">
    <property type="entry name" value="Ubiquitin-like_domsf"/>
</dbReference>
<dbReference type="PROSITE" id="PS50057">
    <property type="entry name" value="FERM_3"/>
    <property type="match status" value="1"/>
</dbReference>
<sequence length="980" mass="112334">FINRNYHFEIQLNYQYLFNCFITSFIIFLNTMDTKDDYFSDDAKNKPNQCDMCVLEDQRLFYIDHISRRSYWQPPKISWNCRLGLPYGWEEAMDVFGFPYYINHISKSVTYNDPRQGTSSDSSGYFEVSNSQLNNKEIPSGDHSISDSYNLNLDIDELEPSTEREIKKINEEKSMSKGKLSPKQNENDSNFVEESSIEEKRQVKLIKDPDIGFGFVAASQMPVIVQYVTPNGPSDGKLYINDQICMVNDVPVYDMDKEDVVNMIREQNYEITLTVQQLPKKKKTNKKSFHVRFTDKIHVSNMKSSDFFDEIPNAMRVYLENGQTKSFKFDTTTTIQDIVNNICSKLLIKEVDRFVLALENSLSLRASKLCLLRPDLKICDLSNSSYVTYTRCRFRIAFMPQDIASFQISDPSAFDYLYYQCTNDVVGGRFSLEMKYEVCMRLAALQLRQLAYDNDNLIRNHVSINLMEKEYGLATFLPMILLENVKIKQIKKHLRLYIKKDEGNKRDERNLSLVKKCIQSELGSEEFIENTESIYSLIENTNDIGKICKLKYVEVASLLQSFGGKTYNVTFKQTQVDMIIQVNHIQGLLIRQQGIHSQPTISVSYDLIEKIIITDETEILKLILIELKNNCHPGLDFLIDKEYADDLVYYIIGYSKVIYSKIIPCTYEKYIPSSVLANYGPPHFRSIHIVTPSDWNYSPEVDPSSKMMINLVNDPPDYEQAIRSTTSYLNESNESGNNHLSDESKSVVKIDEAQEDNTEGITVEILGASDENLDNCKEGNTRSSNFNLKFNDSIRLHKKRHSIVSSQINLSASNTSLTGIDYDNRRSSTISFNINNINMLKSHLSSQNATSTSHLSGTSINEEPNTVKLSPVKSTKNNGITTVRRTSIHPFNKVTDKDVPDCEIVYSKIECNRNQEEKNTDTANDNIFSTTMPLPDSSTSNKISNNHSINLFNLQEQDHEKDLIDLTNGITLSENFQATL</sequence>
<feature type="domain" description="PDZ" evidence="5">
    <location>
        <begin position="202"/>
        <end position="279"/>
    </location>
</feature>
<dbReference type="SMART" id="SM00456">
    <property type="entry name" value="WW"/>
    <property type="match status" value="2"/>
</dbReference>
<feature type="domain" description="WW" evidence="3">
    <location>
        <begin position="83"/>
        <end position="116"/>
    </location>
</feature>
<dbReference type="PANTHER" id="PTHR46221">
    <property type="entry name" value="FERM AND PDZ DOMAIN-CONTAINING PROTEIN FAMILY MEMBER"/>
    <property type="match status" value="1"/>
</dbReference>
<dbReference type="PROSITE" id="PS50020">
    <property type="entry name" value="WW_DOMAIN_2"/>
    <property type="match status" value="2"/>
</dbReference>
<dbReference type="InterPro" id="IPR014352">
    <property type="entry name" value="FERM/acyl-CoA-bd_prot_sf"/>
</dbReference>
<reference evidence="7" key="1">
    <citation type="submission" date="2024-02" db="UniProtKB">
        <authorList>
            <consortium name="WormBaseParasite"/>
        </authorList>
    </citation>
    <scope>IDENTIFICATION</scope>
</reference>
<dbReference type="InterPro" id="IPR019749">
    <property type="entry name" value="Band_41_domain"/>
</dbReference>
<dbReference type="Pfam" id="PF00397">
    <property type="entry name" value="WW"/>
    <property type="match status" value="1"/>
</dbReference>
<dbReference type="Proteomes" id="UP000035681">
    <property type="component" value="Unplaced"/>
</dbReference>
<dbReference type="InterPro" id="IPR001478">
    <property type="entry name" value="PDZ"/>
</dbReference>
<evidence type="ECO:0000313" key="7">
    <source>
        <dbReference type="WBParaSite" id="TCONS_00003800.p1"/>
    </source>
</evidence>
<feature type="compositionally biased region" description="Polar residues" evidence="1">
    <location>
        <begin position="182"/>
        <end position="193"/>
    </location>
</feature>
<dbReference type="InterPro" id="IPR035963">
    <property type="entry name" value="FERM_2"/>
</dbReference>
<keyword evidence="2" id="KW-1133">Transmembrane helix</keyword>
<dbReference type="InterPro" id="IPR019748">
    <property type="entry name" value="FERM_central"/>
</dbReference>
<evidence type="ECO:0000256" key="1">
    <source>
        <dbReference type="SAM" id="MobiDB-lite"/>
    </source>
</evidence>
<dbReference type="CDD" id="cd00201">
    <property type="entry name" value="WW"/>
    <property type="match status" value="1"/>
</dbReference>
<dbReference type="Gene3D" id="2.20.70.10">
    <property type="match status" value="1"/>
</dbReference>
<feature type="domain" description="FERM" evidence="4">
    <location>
        <begin position="313"/>
        <end position="662"/>
    </location>
</feature>